<dbReference type="Proteomes" id="UP001500839">
    <property type="component" value="Unassembled WGS sequence"/>
</dbReference>
<dbReference type="RefSeq" id="WP_200173495.1">
    <property type="nucleotide sequence ID" value="NZ_BAABKQ010000001.1"/>
</dbReference>
<feature type="domain" description="DUF218" evidence="2">
    <location>
        <begin position="138"/>
        <end position="252"/>
    </location>
</feature>
<protein>
    <recommendedName>
        <fullName evidence="2">DUF218 domain-containing protein</fullName>
    </recommendedName>
</protein>
<reference evidence="4" key="1">
    <citation type="journal article" date="2019" name="Int. J. Syst. Evol. Microbiol.">
        <title>The Global Catalogue of Microorganisms (GCM) 10K type strain sequencing project: providing services to taxonomists for standard genome sequencing and annotation.</title>
        <authorList>
            <consortium name="The Broad Institute Genomics Platform"/>
            <consortium name="The Broad Institute Genome Sequencing Center for Infectious Disease"/>
            <person name="Wu L."/>
            <person name="Ma J."/>
        </authorList>
    </citation>
    <scope>NUCLEOTIDE SEQUENCE [LARGE SCALE GENOMIC DNA]</scope>
    <source>
        <strain evidence="4">JCM 18542</strain>
    </source>
</reference>
<dbReference type="InterPro" id="IPR051599">
    <property type="entry name" value="Cell_Envelope_Assoc"/>
</dbReference>
<gene>
    <name evidence="3" type="ORF">GCM10023353_35950</name>
</gene>
<accession>A0ABP9D199</accession>
<dbReference type="PANTHER" id="PTHR30336">
    <property type="entry name" value="INNER MEMBRANE PROTEIN, PROBABLE PERMEASE"/>
    <property type="match status" value="1"/>
</dbReference>
<dbReference type="InterPro" id="IPR006311">
    <property type="entry name" value="TAT_signal"/>
</dbReference>
<name>A0ABP9D199_9ACTN</name>
<organism evidence="3 4">
    <name type="scientific">Tomitella cavernea</name>
    <dbReference type="NCBI Taxonomy" id="1387982"/>
    <lineage>
        <taxon>Bacteria</taxon>
        <taxon>Bacillati</taxon>
        <taxon>Actinomycetota</taxon>
        <taxon>Actinomycetes</taxon>
        <taxon>Mycobacteriales</taxon>
        <taxon>Tomitella</taxon>
    </lineage>
</organism>
<dbReference type="InterPro" id="IPR003848">
    <property type="entry name" value="DUF218"/>
</dbReference>
<feature type="signal peptide" evidence="1">
    <location>
        <begin position="1"/>
        <end position="34"/>
    </location>
</feature>
<dbReference type="InterPro" id="IPR014729">
    <property type="entry name" value="Rossmann-like_a/b/a_fold"/>
</dbReference>
<dbReference type="Pfam" id="PF02698">
    <property type="entry name" value="DUF218"/>
    <property type="match status" value="1"/>
</dbReference>
<evidence type="ECO:0000256" key="1">
    <source>
        <dbReference type="SAM" id="SignalP"/>
    </source>
</evidence>
<dbReference type="CDD" id="cd06259">
    <property type="entry name" value="YdcF-like"/>
    <property type="match status" value="1"/>
</dbReference>
<keyword evidence="4" id="KW-1185">Reference proteome</keyword>
<evidence type="ECO:0000313" key="4">
    <source>
        <dbReference type="Proteomes" id="UP001500839"/>
    </source>
</evidence>
<dbReference type="EMBL" id="BAABKQ010000001">
    <property type="protein sequence ID" value="GAA4823886.1"/>
    <property type="molecule type" value="Genomic_DNA"/>
</dbReference>
<sequence>MKVFTTASASRSRGLSAVGAAAASVAIAATTAIAAPGAAGASPQSPSAPLESAGVPPRIAALADSGSLSVESVDLIPEAIAAVSGSVGLPTTVSNALLSTVGGCQSDAPEAIIACTEDQTLTTEPPLSLRVNPANTDIVVLGAGLHEDGTMRPVLESRLRAALELANSFPSAPIIVTGGVPQSGRTEADAMFDWLVANGVPATRITKEERSTSTVENAQFTDEILDARRSPAAVVVTSPGHLERALVDFRKAVDGQRSIQGVVAP</sequence>
<evidence type="ECO:0000313" key="3">
    <source>
        <dbReference type="EMBL" id="GAA4823886.1"/>
    </source>
</evidence>
<dbReference type="PROSITE" id="PS51318">
    <property type="entry name" value="TAT"/>
    <property type="match status" value="1"/>
</dbReference>
<evidence type="ECO:0000259" key="2">
    <source>
        <dbReference type="Pfam" id="PF02698"/>
    </source>
</evidence>
<comment type="caution">
    <text evidence="3">The sequence shown here is derived from an EMBL/GenBank/DDBJ whole genome shotgun (WGS) entry which is preliminary data.</text>
</comment>
<keyword evidence="1" id="KW-0732">Signal</keyword>
<feature type="chain" id="PRO_5047320209" description="DUF218 domain-containing protein" evidence="1">
    <location>
        <begin position="35"/>
        <end position="265"/>
    </location>
</feature>
<dbReference type="Gene3D" id="3.40.50.620">
    <property type="entry name" value="HUPs"/>
    <property type="match status" value="1"/>
</dbReference>
<proteinExistence type="predicted"/>
<dbReference type="PANTHER" id="PTHR30336:SF4">
    <property type="entry name" value="ENVELOPE BIOGENESIS FACTOR ELYC"/>
    <property type="match status" value="1"/>
</dbReference>